<keyword evidence="2" id="KW-1185">Reference proteome</keyword>
<dbReference type="RefSeq" id="WP_310310162.1">
    <property type="nucleotide sequence ID" value="NZ_BAAAXB010000001.1"/>
</dbReference>
<evidence type="ECO:0008006" key="3">
    <source>
        <dbReference type="Google" id="ProtNLM"/>
    </source>
</evidence>
<name>A0ABU1Q2K4_9PSEU</name>
<protein>
    <recommendedName>
        <fullName evidence="3">Lipoprotein</fullName>
    </recommendedName>
</protein>
<evidence type="ECO:0000313" key="2">
    <source>
        <dbReference type="Proteomes" id="UP001268819"/>
    </source>
</evidence>
<reference evidence="1 2" key="1">
    <citation type="submission" date="2023-07" db="EMBL/GenBank/DDBJ databases">
        <title>Sequencing the genomes of 1000 actinobacteria strains.</title>
        <authorList>
            <person name="Klenk H.-P."/>
        </authorList>
    </citation>
    <scope>NUCLEOTIDE SEQUENCE [LARGE SCALE GENOMIC DNA]</scope>
    <source>
        <strain evidence="1 2">DSM 43749</strain>
    </source>
</reference>
<sequence>MKALKACVAVLAVGSLLVGCGSEWEDDVRFKVIEISPRTNLTRTETIGNHFRLELDQEKPDSVAPFSHAAVTDEQVPEGTEVGDVLMCKVRQWDENSFDGVGLQTDTGPCRTP</sequence>
<proteinExistence type="predicted"/>
<gene>
    <name evidence="1" type="ORF">J2S66_005505</name>
</gene>
<dbReference type="EMBL" id="JAVDSG010000001">
    <property type="protein sequence ID" value="MDR6597121.1"/>
    <property type="molecule type" value="Genomic_DNA"/>
</dbReference>
<comment type="caution">
    <text evidence="1">The sequence shown here is derived from an EMBL/GenBank/DDBJ whole genome shotgun (WGS) entry which is preliminary data.</text>
</comment>
<organism evidence="1 2">
    <name type="scientific">Saccharothrix longispora</name>
    <dbReference type="NCBI Taxonomy" id="33920"/>
    <lineage>
        <taxon>Bacteria</taxon>
        <taxon>Bacillati</taxon>
        <taxon>Actinomycetota</taxon>
        <taxon>Actinomycetes</taxon>
        <taxon>Pseudonocardiales</taxon>
        <taxon>Pseudonocardiaceae</taxon>
        <taxon>Saccharothrix</taxon>
    </lineage>
</organism>
<accession>A0ABU1Q2K4</accession>
<evidence type="ECO:0000313" key="1">
    <source>
        <dbReference type="EMBL" id="MDR6597121.1"/>
    </source>
</evidence>
<dbReference type="PROSITE" id="PS51257">
    <property type="entry name" value="PROKAR_LIPOPROTEIN"/>
    <property type="match status" value="1"/>
</dbReference>
<dbReference type="Proteomes" id="UP001268819">
    <property type="component" value="Unassembled WGS sequence"/>
</dbReference>